<gene>
    <name evidence="1" type="primary">g10600</name>
    <name evidence="1" type="ORF">NpPPO83_00010600</name>
</gene>
<proteinExistence type="predicted"/>
<accession>A0ACB5SM30</accession>
<comment type="caution">
    <text evidence="1">The sequence shown here is derived from an EMBL/GenBank/DDBJ whole genome shotgun (WGS) entry which is preliminary data.</text>
</comment>
<name>A0ACB5SM30_9PEZI</name>
<sequence length="541" mass="55962">MLFPSNTASPEPTAAKISDKRRLDPSIAHAALSTADAPVDINADRFSSSSPPFLNRSPKPEGSRQLATNTQEPESNGPDTNNNWADAAISAAAEAIDSHKVKIPDGVREPSTESGWEQMRDGNPLGVEAEVAGDSDMVMEAPGTEDGGSPATTGNVDTGTEGMSGDVESRSSGNPFVLVDDDEERSIEIAPFTKPTATLAASPILTPNEPVAQRTRPAEPSKPNIGATRANQQPTDLEAAPVHNPFDEIYGPGSGINATGDPVGALRTVMTRYRLSHDALPAGVRRAVYSGSNVERGGTDQAAQDPAQTPVASRPELELGPYKAPVAALKAAIASNQPSPAADLRRVESSRRVELIRAGRRSEGGKVGNKPVGVPSVGSSASTWPGFDPYSDPAAELKAATARNCPDSDGPSNGIRGTVTFRPTHAAAGASRNDQSEVGSVVLEHTAMTTAPTVEVAETEHDDQSQVSSSRKRKCHSNAAQSIAVEVDLTPVTPGEVFEAEGSPGMSHVIGDGSADSPVMLDSDDEGDGDGGGPKSNPASA</sequence>
<protein>
    <submittedName>
        <fullName evidence="1">Uncharacterized protein</fullName>
    </submittedName>
</protein>
<reference evidence="1" key="1">
    <citation type="submission" date="2024-09" db="EMBL/GenBank/DDBJ databases">
        <title>Draft Genome Sequences of Neofusicoccum parvum.</title>
        <authorList>
            <person name="Ashida A."/>
            <person name="Camagna M."/>
            <person name="Tanaka A."/>
            <person name="Takemoto D."/>
        </authorList>
    </citation>
    <scope>NUCLEOTIDE SEQUENCE</scope>
    <source>
        <strain evidence="1">PPO83</strain>
    </source>
</reference>
<evidence type="ECO:0000313" key="1">
    <source>
        <dbReference type="EMBL" id="GME47692.1"/>
    </source>
</evidence>
<evidence type="ECO:0000313" key="2">
    <source>
        <dbReference type="Proteomes" id="UP001165186"/>
    </source>
</evidence>
<dbReference type="Proteomes" id="UP001165186">
    <property type="component" value="Unassembled WGS sequence"/>
</dbReference>
<dbReference type="EMBL" id="BSXG01000134">
    <property type="protein sequence ID" value="GME47692.1"/>
    <property type="molecule type" value="Genomic_DNA"/>
</dbReference>
<organism evidence="1 2">
    <name type="scientific">Neofusicoccum parvum</name>
    <dbReference type="NCBI Taxonomy" id="310453"/>
    <lineage>
        <taxon>Eukaryota</taxon>
        <taxon>Fungi</taxon>
        <taxon>Dikarya</taxon>
        <taxon>Ascomycota</taxon>
        <taxon>Pezizomycotina</taxon>
        <taxon>Dothideomycetes</taxon>
        <taxon>Dothideomycetes incertae sedis</taxon>
        <taxon>Botryosphaeriales</taxon>
        <taxon>Botryosphaeriaceae</taxon>
        <taxon>Neofusicoccum</taxon>
    </lineage>
</organism>
<keyword evidence="2" id="KW-1185">Reference proteome</keyword>